<comment type="caution">
    <text evidence="2">The sequence shown here is derived from an EMBL/GenBank/DDBJ whole genome shotgun (WGS) entry which is preliminary data.</text>
</comment>
<evidence type="ECO:0000313" key="2">
    <source>
        <dbReference type="EMBL" id="KAH0237780.1"/>
    </source>
</evidence>
<feature type="non-terminal residue" evidence="2">
    <location>
        <position position="100"/>
    </location>
</feature>
<reference evidence="2" key="2">
    <citation type="submission" date="2021-08" db="EMBL/GenBank/DDBJ databases">
        <authorList>
            <person name="Gostincar C."/>
            <person name="Sun X."/>
            <person name="Song Z."/>
            <person name="Gunde-Cimerman N."/>
        </authorList>
    </citation>
    <scope>NUCLEOTIDE SEQUENCE</scope>
    <source>
        <strain evidence="2">EXF-8016</strain>
    </source>
</reference>
<reference evidence="2" key="1">
    <citation type="journal article" date="2021" name="J Fungi (Basel)">
        <title>Virulence traits and population genomics of the black yeast Aureobasidium melanogenum.</title>
        <authorList>
            <person name="Cernosa A."/>
            <person name="Sun X."/>
            <person name="Gostincar C."/>
            <person name="Fang C."/>
            <person name="Gunde-Cimerman N."/>
            <person name="Song Z."/>
        </authorList>
    </citation>
    <scope>NUCLEOTIDE SEQUENCE</scope>
    <source>
        <strain evidence="2">EXF-8016</strain>
    </source>
</reference>
<organism evidence="2 3">
    <name type="scientific">Aureobasidium melanogenum</name>
    <name type="common">Aureobasidium pullulans var. melanogenum</name>
    <dbReference type="NCBI Taxonomy" id="46634"/>
    <lineage>
        <taxon>Eukaryota</taxon>
        <taxon>Fungi</taxon>
        <taxon>Dikarya</taxon>
        <taxon>Ascomycota</taxon>
        <taxon>Pezizomycotina</taxon>
        <taxon>Dothideomycetes</taxon>
        <taxon>Dothideomycetidae</taxon>
        <taxon>Dothideales</taxon>
        <taxon>Saccotheciaceae</taxon>
        <taxon>Aureobasidium</taxon>
    </lineage>
</organism>
<accession>A0A9P8GSV5</accession>
<dbReference type="Proteomes" id="UP000767238">
    <property type="component" value="Unassembled WGS sequence"/>
</dbReference>
<evidence type="ECO:0000256" key="1">
    <source>
        <dbReference type="SAM" id="MobiDB-lite"/>
    </source>
</evidence>
<evidence type="ECO:0000313" key="3">
    <source>
        <dbReference type="Proteomes" id="UP000767238"/>
    </source>
</evidence>
<name>A0A9P8GSV5_AURME</name>
<dbReference type="EMBL" id="JAHFYH010000001">
    <property type="protein sequence ID" value="KAH0237780.1"/>
    <property type="molecule type" value="Genomic_DNA"/>
</dbReference>
<protein>
    <submittedName>
        <fullName evidence="2">Uncharacterized protein</fullName>
    </submittedName>
</protein>
<dbReference type="AlphaFoldDB" id="A0A9P8GSV5"/>
<sequence>MAPFTCSRLPRRPAARDIDDPHNRLSTARVWGSSCTFFSTSRPRSAIHFVYSADSDPPAASPLVPSALAYGRGGRVYQSRDTTLHINDFMNRSMALRPYK</sequence>
<gene>
    <name evidence="2" type="ORF">KCV03_g238</name>
</gene>
<feature type="region of interest" description="Disordered" evidence="1">
    <location>
        <begin position="1"/>
        <end position="20"/>
    </location>
</feature>
<proteinExistence type="predicted"/>